<organism evidence="1 2">
    <name type="scientific">Sinocyclocheilus grahami</name>
    <name type="common">Dianchi golden-line fish</name>
    <name type="synonym">Barbus grahami</name>
    <dbReference type="NCBI Taxonomy" id="75366"/>
    <lineage>
        <taxon>Eukaryota</taxon>
        <taxon>Metazoa</taxon>
        <taxon>Chordata</taxon>
        <taxon>Craniata</taxon>
        <taxon>Vertebrata</taxon>
        <taxon>Euteleostomi</taxon>
        <taxon>Actinopterygii</taxon>
        <taxon>Neopterygii</taxon>
        <taxon>Teleostei</taxon>
        <taxon>Ostariophysi</taxon>
        <taxon>Cypriniformes</taxon>
        <taxon>Cyprinidae</taxon>
        <taxon>Cyprininae</taxon>
        <taxon>Sinocyclocheilus</taxon>
    </lineage>
</organism>
<keyword evidence="2" id="KW-1185">Reference proteome</keyword>
<reference evidence="1" key="2">
    <citation type="submission" date="2025-09" db="UniProtKB">
        <authorList>
            <consortium name="Ensembl"/>
        </authorList>
    </citation>
    <scope>IDENTIFICATION</scope>
</reference>
<dbReference type="Ensembl" id="ENSSGRT00000028634.1">
    <property type="protein sequence ID" value="ENSSGRP00000026582.1"/>
    <property type="gene ID" value="ENSSGRG00000015340.1"/>
</dbReference>
<evidence type="ECO:0000313" key="1">
    <source>
        <dbReference type="Ensembl" id="ENSSGRP00000026582.1"/>
    </source>
</evidence>
<name>A0A672LPR5_SINGR</name>
<dbReference type="InParanoid" id="A0A672LPR5"/>
<dbReference type="Proteomes" id="UP000472262">
    <property type="component" value="Unassembled WGS sequence"/>
</dbReference>
<proteinExistence type="predicted"/>
<dbReference type="AlphaFoldDB" id="A0A672LPR5"/>
<evidence type="ECO:0000313" key="2">
    <source>
        <dbReference type="Proteomes" id="UP000472262"/>
    </source>
</evidence>
<sequence>MTIARAFFQLVPDLQPSRCVVMSLRLLFLLPAGLPVRSQGESQSDSKQMDNITIRQGETLFLR</sequence>
<dbReference type="OMA" id="ARINPIC"/>
<protein>
    <submittedName>
        <fullName evidence="1">Uncharacterized protein</fullName>
    </submittedName>
</protein>
<reference evidence="1" key="1">
    <citation type="submission" date="2025-08" db="UniProtKB">
        <authorList>
            <consortium name="Ensembl"/>
        </authorList>
    </citation>
    <scope>IDENTIFICATION</scope>
</reference>
<accession>A0A672LPR5</accession>